<dbReference type="GO" id="GO:0051213">
    <property type="term" value="F:dioxygenase activity"/>
    <property type="evidence" value="ECO:0007669"/>
    <property type="project" value="UniProtKB-KW"/>
</dbReference>
<accession>A0A9Q8PH09</accession>
<dbReference type="Proteomes" id="UP000756132">
    <property type="component" value="Chromosome 9"/>
</dbReference>
<dbReference type="AlphaFoldDB" id="A0A9Q8PH09"/>
<dbReference type="GeneID" id="71989085"/>
<keyword evidence="1" id="KW-0560">Oxidoreductase</keyword>
<organism evidence="3 4">
    <name type="scientific">Passalora fulva</name>
    <name type="common">Tomato leaf mold</name>
    <name type="synonym">Cladosporium fulvum</name>
    <dbReference type="NCBI Taxonomy" id="5499"/>
    <lineage>
        <taxon>Eukaryota</taxon>
        <taxon>Fungi</taxon>
        <taxon>Dikarya</taxon>
        <taxon>Ascomycota</taxon>
        <taxon>Pezizomycotina</taxon>
        <taxon>Dothideomycetes</taxon>
        <taxon>Dothideomycetidae</taxon>
        <taxon>Mycosphaerellales</taxon>
        <taxon>Mycosphaerellaceae</taxon>
        <taxon>Fulvia</taxon>
    </lineage>
</organism>
<evidence type="ECO:0000256" key="1">
    <source>
        <dbReference type="ARBA" id="ARBA00023002"/>
    </source>
</evidence>
<dbReference type="InterPro" id="IPR044053">
    <property type="entry name" value="AsaB-like"/>
</dbReference>
<proteinExistence type="inferred from homology"/>
<dbReference type="KEGG" id="ffu:CLAFUR5_09207"/>
<dbReference type="OrthoDB" id="412788at2759"/>
<gene>
    <name evidence="3" type="ORF">CLAFUR5_09207</name>
</gene>
<reference evidence="3" key="1">
    <citation type="submission" date="2021-12" db="EMBL/GenBank/DDBJ databases">
        <authorList>
            <person name="Zaccaron A."/>
            <person name="Stergiopoulos I."/>
        </authorList>
    </citation>
    <scope>NUCLEOTIDE SEQUENCE</scope>
    <source>
        <strain evidence="3">Race5_Kim</strain>
    </source>
</reference>
<dbReference type="NCBIfam" id="NF041278">
    <property type="entry name" value="CmcJ_NvfI_EfuI"/>
    <property type="match status" value="1"/>
</dbReference>
<dbReference type="EMBL" id="CP090171">
    <property type="protein sequence ID" value="UJO22308.1"/>
    <property type="molecule type" value="Genomic_DNA"/>
</dbReference>
<dbReference type="RefSeq" id="XP_047766674.1">
    <property type="nucleotide sequence ID" value="XM_047908355.1"/>
</dbReference>
<keyword evidence="4" id="KW-1185">Reference proteome</keyword>
<evidence type="ECO:0000313" key="3">
    <source>
        <dbReference type="EMBL" id="UJO22308.1"/>
    </source>
</evidence>
<dbReference type="PANTHER" id="PTHR34598">
    <property type="entry name" value="BLL6449 PROTEIN"/>
    <property type="match status" value="1"/>
</dbReference>
<dbReference type="PANTHER" id="PTHR34598:SF3">
    <property type="entry name" value="OXIDOREDUCTASE AN1597"/>
    <property type="match status" value="1"/>
</dbReference>
<evidence type="ECO:0000313" key="4">
    <source>
        <dbReference type="Proteomes" id="UP000756132"/>
    </source>
</evidence>
<reference evidence="3" key="2">
    <citation type="journal article" date="2022" name="Microb. Genom.">
        <title>A chromosome-scale genome assembly of the tomato pathogen Cladosporium fulvum reveals a compartmentalized genome architecture and the presence of a dispensable chromosome.</title>
        <authorList>
            <person name="Zaccaron A.Z."/>
            <person name="Chen L.H."/>
            <person name="Samaras A."/>
            <person name="Stergiopoulos I."/>
        </authorList>
    </citation>
    <scope>NUCLEOTIDE SEQUENCE</scope>
    <source>
        <strain evidence="3">Race5_Kim</strain>
    </source>
</reference>
<comment type="similarity">
    <text evidence="2">Belongs to the asaB hydroxylase/desaturase family.</text>
</comment>
<sequence length="241" mass="28157">MDASSEDAAQVTALFSYVASVPEDEKAYHMMYGDCEGIPTTNIERQWVNTIFTDLRGRETALSYDKAGFVVHRMHSKMSYGDFDDEKLIRNVYFKELEDHVRGWLGAEHVKFFRFGIRKRHAQFPTSTGKEYDFAQPTTIAHVDATSASTVEEMTRQFGHDAEEFMARRYQWINVWKPLRGPVNDWPLCLCDASTVQQSSCDTTDMVYPEYFTENISLRHNEQQRWYFLSDHRADEIIIFK</sequence>
<keyword evidence="3" id="KW-0223">Dioxygenase</keyword>
<name>A0A9Q8PH09_PASFU</name>
<protein>
    <submittedName>
        <fullName evidence="3">Fe(II)/2-oxoglutarate-dependent dioxygenase nvfI</fullName>
    </submittedName>
</protein>
<evidence type="ECO:0000256" key="2">
    <source>
        <dbReference type="ARBA" id="ARBA00023604"/>
    </source>
</evidence>